<dbReference type="PROSITE" id="PS51219">
    <property type="entry name" value="DPCK"/>
    <property type="match status" value="1"/>
</dbReference>
<dbReference type="GO" id="GO:0004140">
    <property type="term" value="F:dephospho-CoA kinase activity"/>
    <property type="evidence" value="ECO:0007669"/>
    <property type="project" value="UniProtKB-UniRule"/>
</dbReference>
<dbReference type="InterPro" id="IPR001977">
    <property type="entry name" value="Depp_CoAkinase"/>
</dbReference>
<evidence type="ECO:0000256" key="6">
    <source>
        <dbReference type="ARBA" id="ARBA00022840"/>
    </source>
</evidence>
<dbReference type="Gene3D" id="3.40.50.300">
    <property type="entry name" value="P-loop containing nucleotide triphosphate hydrolases"/>
    <property type="match status" value="1"/>
</dbReference>
<dbReference type="Proteomes" id="UP000238164">
    <property type="component" value="Chromosome 1"/>
</dbReference>
<dbReference type="SUPFAM" id="SSF52540">
    <property type="entry name" value="P-loop containing nucleoside triphosphate hydrolases"/>
    <property type="match status" value="1"/>
</dbReference>
<feature type="binding site" evidence="8">
    <location>
        <begin position="16"/>
        <end position="21"/>
    </location>
    <ligand>
        <name>ATP</name>
        <dbReference type="ChEBI" id="CHEBI:30616"/>
    </ligand>
</feature>
<gene>
    <name evidence="8 10" type="primary">coaE</name>
    <name evidence="10" type="ORF">MPLG2_2073</name>
</gene>
<evidence type="ECO:0000256" key="9">
    <source>
        <dbReference type="NCBIfam" id="TIGR00152"/>
    </source>
</evidence>
<organism evidence="10 11">
    <name type="scientific">Micropruina glycogenica</name>
    <dbReference type="NCBI Taxonomy" id="75385"/>
    <lineage>
        <taxon>Bacteria</taxon>
        <taxon>Bacillati</taxon>
        <taxon>Actinomycetota</taxon>
        <taxon>Actinomycetes</taxon>
        <taxon>Propionibacteriales</taxon>
        <taxon>Nocardioidaceae</taxon>
        <taxon>Micropruina</taxon>
    </lineage>
</organism>
<dbReference type="KEGG" id="mgg:MPLG2_2073"/>
<evidence type="ECO:0000313" key="11">
    <source>
        <dbReference type="Proteomes" id="UP000238164"/>
    </source>
</evidence>
<dbReference type="PANTHER" id="PTHR10695">
    <property type="entry name" value="DEPHOSPHO-COA KINASE-RELATED"/>
    <property type="match status" value="1"/>
</dbReference>
<comment type="catalytic activity">
    <reaction evidence="8">
        <text>3'-dephospho-CoA + ATP = ADP + CoA + H(+)</text>
        <dbReference type="Rhea" id="RHEA:18245"/>
        <dbReference type="ChEBI" id="CHEBI:15378"/>
        <dbReference type="ChEBI" id="CHEBI:30616"/>
        <dbReference type="ChEBI" id="CHEBI:57287"/>
        <dbReference type="ChEBI" id="CHEBI:57328"/>
        <dbReference type="ChEBI" id="CHEBI:456216"/>
        <dbReference type="EC" id="2.7.1.24"/>
    </reaction>
</comment>
<dbReference type="HAMAP" id="MF_00376">
    <property type="entry name" value="Dephospho_CoA_kinase"/>
    <property type="match status" value="1"/>
</dbReference>
<comment type="function">
    <text evidence="8">Catalyzes the phosphorylation of the 3'-hydroxyl group of dephosphocoenzyme A to form coenzyme A.</text>
</comment>
<dbReference type="EMBL" id="LT985188">
    <property type="protein sequence ID" value="SPD87103.1"/>
    <property type="molecule type" value="Genomic_DNA"/>
</dbReference>
<comment type="pathway">
    <text evidence="8">Cofactor biosynthesis; coenzyme A biosynthesis; CoA from (R)-pantothenate: step 5/5.</text>
</comment>
<evidence type="ECO:0000256" key="1">
    <source>
        <dbReference type="ARBA" id="ARBA00009018"/>
    </source>
</evidence>
<dbReference type="CDD" id="cd02022">
    <property type="entry name" value="DPCK"/>
    <property type="match status" value="1"/>
</dbReference>
<dbReference type="GO" id="GO:0015937">
    <property type="term" value="P:coenzyme A biosynthetic process"/>
    <property type="evidence" value="ECO:0007669"/>
    <property type="project" value="UniProtKB-UniRule"/>
</dbReference>
<reference evidence="10 11" key="1">
    <citation type="submission" date="2018-02" db="EMBL/GenBank/DDBJ databases">
        <authorList>
            <person name="Cohen D.B."/>
            <person name="Kent A.D."/>
        </authorList>
    </citation>
    <scope>NUCLEOTIDE SEQUENCE [LARGE SCALE GENOMIC DNA]</scope>
    <source>
        <strain evidence="10">1</strain>
    </source>
</reference>
<dbReference type="AlphaFoldDB" id="A0A2N9JHN8"/>
<evidence type="ECO:0000256" key="5">
    <source>
        <dbReference type="ARBA" id="ARBA00022777"/>
    </source>
</evidence>
<dbReference type="NCBIfam" id="NF002879">
    <property type="entry name" value="PRK03333.1"/>
    <property type="match status" value="1"/>
</dbReference>
<evidence type="ECO:0000313" key="10">
    <source>
        <dbReference type="EMBL" id="SPD87103.1"/>
    </source>
</evidence>
<evidence type="ECO:0000256" key="8">
    <source>
        <dbReference type="HAMAP-Rule" id="MF_00376"/>
    </source>
</evidence>
<keyword evidence="4 8" id="KW-0547">Nucleotide-binding</keyword>
<dbReference type="EC" id="2.7.1.24" evidence="8 9"/>
<evidence type="ECO:0000256" key="7">
    <source>
        <dbReference type="ARBA" id="ARBA00022993"/>
    </source>
</evidence>
<comment type="similarity">
    <text evidence="1 8">Belongs to the CoaE family.</text>
</comment>
<keyword evidence="3 8" id="KW-0808">Transferase</keyword>
<comment type="subcellular location">
    <subcellularLocation>
        <location evidence="8">Cytoplasm</location>
    </subcellularLocation>
</comment>
<dbReference type="NCBIfam" id="TIGR00152">
    <property type="entry name" value="dephospho-CoA kinase"/>
    <property type="match status" value="1"/>
</dbReference>
<proteinExistence type="inferred from homology"/>
<dbReference type="GO" id="GO:0005524">
    <property type="term" value="F:ATP binding"/>
    <property type="evidence" value="ECO:0007669"/>
    <property type="project" value="UniProtKB-UniRule"/>
</dbReference>
<dbReference type="UniPathway" id="UPA00241">
    <property type="reaction ID" value="UER00356"/>
</dbReference>
<keyword evidence="5 8" id="KW-0418">Kinase</keyword>
<sequence>MTRGAGLLIGLTGGIASGKSAVADRLAELGAVIIDADVLAREVVAPGTPGLAAIAQRFGPEVLQPDGTLNRPALGAVIFADEGARRDLEAIVHPAVRARAAELTRAAPSDAVVVQVIPLLVETGQQKSFDRVVVVDVDAAVQVRRLVARNGLSTDQAMARISAQVTRGERLAAADDVLDNNGTPEQLRAAVDALWTRWHQPA</sequence>
<dbReference type="PANTHER" id="PTHR10695:SF46">
    <property type="entry name" value="BIFUNCTIONAL COENZYME A SYNTHASE-RELATED"/>
    <property type="match status" value="1"/>
</dbReference>
<keyword evidence="6 8" id="KW-0067">ATP-binding</keyword>
<evidence type="ECO:0000256" key="2">
    <source>
        <dbReference type="ARBA" id="ARBA00022490"/>
    </source>
</evidence>
<dbReference type="GO" id="GO:0005737">
    <property type="term" value="C:cytoplasm"/>
    <property type="evidence" value="ECO:0007669"/>
    <property type="project" value="UniProtKB-SubCell"/>
</dbReference>
<dbReference type="Pfam" id="PF01121">
    <property type="entry name" value="CoaE"/>
    <property type="match status" value="1"/>
</dbReference>
<name>A0A2N9JHN8_9ACTN</name>
<keyword evidence="11" id="KW-1185">Reference proteome</keyword>
<accession>A0A2N9JHN8</accession>
<evidence type="ECO:0000256" key="4">
    <source>
        <dbReference type="ARBA" id="ARBA00022741"/>
    </source>
</evidence>
<evidence type="ECO:0000256" key="3">
    <source>
        <dbReference type="ARBA" id="ARBA00022679"/>
    </source>
</evidence>
<dbReference type="FunFam" id="3.40.50.300:FF:000991">
    <property type="entry name" value="Dephospho-CoA kinase"/>
    <property type="match status" value="1"/>
</dbReference>
<keyword evidence="7 8" id="KW-0173">Coenzyme A biosynthesis</keyword>
<keyword evidence="2 8" id="KW-0963">Cytoplasm</keyword>
<dbReference type="InterPro" id="IPR027417">
    <property type="entry name" value="P-loop_NTPase"/>
</dbReference>
<protein>
    <recommendedName>
        <fullName evidence="8 9">Dephospho-CoA kinase</fullName>
        <ecNumber evidence="8 9">2.7.1.24</ecNumber>
    </recommendedName>
    <alternativeName>
        <fullName evidence="8">Dephosphocoenzyme A kinase</fullName>
    </alternativeName>
</protein>
<dbReference type="RefSeq" id="WP_231935613.1">
    <property type="nucleotide sequence ID" value="NZ_BAAAGO010000023.1"/>
</dbReference>